<dbReference type="AlphaFoldDB" id="A0A7X5TS44"/>
<feature type="chain" id="PRO_5031072111" evidence="1">
    <location>
        <begin position="19"/>
        <end position="152"/>
    </location>
</feature>
<evidence type="ECO:0000313" key="3">
    <source>
        <dbReference type="Proteomes" id="UP000518878"/>
    </source>
</evidence>
<dbReference type="RefSeq" id="WP_166701201.1">
    <property type="nucleotide sequence ID" value="NZ_JAAQTL010000003.1"/>
</dbReference>
<organism evidence="2 3">
    <name type="scientific">Luteibacter yeojuensis</name>
    <dbReference type="NCBI Taxonomy" id="345309"/>
    <lineage>
        <taxon>Bacteria</taxon>
        <taxon>Pseudomonadati</taxon>
        <taxon>Pseudomonadota</taxon>
        <taxon>Gammaproteobacteria</taxon>
        <taxon>Lysobacterales</taxon>
        <taxon>Rhodanobacteraceae</taxon>
        <taxon>Luteibacter</taxon>
    </lineage>
</organism>
<protein>
    <submittedName>
        <fullName evidence="2">Uncharacterized protein</fullName>
    </submittedName>
</protein>
<dbReference type="EMBL" id="JAAQTL010000003">
    <property type="protein sequence ID" value="NID17388.1"/>
    <property type="molecule type" value="Genomic_DNA"/>
</dbReference>
<feature type="signal peptide" evidence="1">
    <location>
        <begin position="1"/>
        <end position="18"/>
    </location>
</feature>
<sequence length="152" mass="16937">MLRRAVALSLFTLSPASAHHVDAIDWPTKEAGMARFATMEYLLGLSFERLCGDTFCEDTYANLRPMQLSCSVDARKGTVRQCLWMFSGSSTSVHPKSGAVRASSRVYACRLPIARDTPVDSLYEALHGAELLHAKLPMTHRVIYDSLRDCLR</sequence>
<proteinExistence type="predicted"/>
<accession>A0A7X5TS44</accession>
<gene>
    <name evidence="2" type="ORF">HBF32_18075</name>
</gene>
<evidence type="ECO:0000313" key="2">
    <source>
        <dbReference type="EMBL" id="NID17388.1"/>
    </source>
</evidence>
<evidence type="ECO:0000256" key="1">
    <source>
        <dbReference type="SAM" id="SignalP"/>
    </source>
</evidence>
<reference evidence="2 3" key="1">
    <citation type="journal article" date="2006" name="Int. J. Syst. Evol. Microbiol.">
        <title>Dyella yeojuensis sp. nov., isolated from greenhouse soil in Korea.</title>
        <authorList>
            <person name="Kim B.Y."/>
            <person name="Weon H.Y."/>
            <person name="Lee K.H."/>
            <person name="Seok S.J."/>
            <person name="Kwon S.W."/>
            <person name="Go S.J."/>
            <person name="Stackebrandt E."/>
        </authorList>
    </citation>
    <scope>NUCLEOTIDE SEQUENCE [LARGE SCALE GENOMIC DNA]</scope>
    <source>
        <strain evidence="2 3">DSM 17673</strain>
    </source>
</reference>
<name>A0A7X5TS44_9GAMM</name>
<comment type="caution">
    <text evidence="2">The sequence shown here is derived from an EMBL/GenBank/DDBJ whole genome shotgun (WGS) entry which is preliminary data.</text>
</comment>
<keyword evidence="3" id="KW-1185">Reference proteome</keyword>
<keyword evidence="1" id="KW-0732">Signal</keyword>
<dbReference type="Proteomes" id="UP000518878">
    <property type="component" value="Unassembled WGS sequence"/>
</dbReference>